<dbReference type="EMBL" id="PKPP01006685">
    <property type="protein sequence ID" value="PWA55699.1"/>
    <property type="molecule type" value="Genomic_DNA"/>
</dbReference>
<comment type="caution">
    <text evidence="2">The sequence shown here is derived from an EMBL/GenBank/DDBJ whole genome shotgun (WGS) entry which is preliminary data.</text>
</comment>
<gene>
    <name evidence="2" type="ORF">CTI12_AA215430</name>
</gene>
<evidence type="ECO:0000313" key="3">
    <source>
        <dbReference type="Proteomes" id="UP000245207"/>
    </source>
</evidence>
<evidence type="ECO:0000256" key="1">
    <source>
        <dbReference type="SAM" id="MobiDB-lite"/>
    </source>
</evidence>
<dbReference type="Proteomes" id="UP000245207">
    <property type="component" value="Unassembled WGS sequence"/>
</dbReference>
<proteinExistence type="predicted"/>
<organism evidence="2 3">
    <name type="scientific">Artemisia annua</name>
    <name type="common">Sweet wormwood</name>
    <dbReference type="NCBI Taxonomy" id="35608"/>
    <lineage>
        <taxon>Eukaryota</taxon>
        <taxon>Viridiplantae</taxon>
        <taxon>Streptophyta</taxon>
        <taxon>Embryophyta</taxon>
        <taxon>Tracheophyta</taxon>
        <taxon>Spermatophyta</taxon>
        <taxon>Magnoliopsida</taxon>
        <taxon>eudicotyledons</taxon>
        <taxon>Gunneridae</taxon>
        <taxon>Pentapetalae</taxon>
        <taxon>asterids</taxon>
        <taxon>campanulids</taxon>
        <taxon>Asterales</taxon>
        <taxon>Asteraceae</taxon>
        <taxon>Asteroideae</taxon>
        <taxon>Anthemideae</taxon>
        <taxon>Artemisiinae</taxon>
        <taxon>Artemisia</taxon>
    </lineage>
</organism>
<reference evidence="2 3" key="1">
    <citation type="journal article" date="2018" name="Mol. Plant">
        <title>The genome of Artemisia annua provides insight into the evolution of Asteraceae family and artemisinin biosynthesis.</title>
        <authorList>
            <person name="Shen Q."/>
            <person name="Zhang L."/>
            <person name="Liao Z."/>
            <person name="Wang S."/>
            <person name="Yan T."/>
            <person name="Shi P."/>
            <person name="Liu M."/>
            <person name="Fu X."/>
            <person name="Pan Q."/>
            <person name="Wang Y."/>
            <person name="Lv Z."/>
            <person name="Lu X."/>
            <person name="Zhang F."/>
            <person name="Jiang W."/>
            <person name="Ma Y."/>
            <person name="Chen M."/>
            <person name="Hao X."/>
            <person name="Li L."/>
            <person name="Tang Y."/>
            <person name="Lv G."/>
            <person name="Zhou Y."/>
            <person name="Sun X."/>
            <person name="Brodelius P.E."/>
            <person name="Rose J.K.C."/>
            <person name="Tang K."/>
        </authorList>
    </citation>
    <scope>NUCLEOTIDE SEQUENCE [LARGE SCALE GENOMIC DNA]</scope>
    <source>
        <strain evidence="3">cv. Huhao1</strain>
        <tissue evidence="2">Leaf</tissue>
    </source>
</reference>
<protein>
    <submittedName>
        <fullName evidence="2">Uncharacterized protein</fullName>
    </submittedName>
</protein>
<name>A0A2U1M365_ARTAN</name>
<feature type="region of interest" description="Disordered" evidence="1">
    <location>
        <begin position="303"/>
        <end position="362"/>
    </location>
</feature>
<feature type="region of interest" description="Disordered" evidence="1">
    <location>
        <begin position="1"/>
        <end position="24"/>
    </location>
</feature>
<feature type="compositionally biased region" description="Basic residues" evidence="1">
    <location>
        <begin position="351"/>
        <end position="362"/>
    </location>
</feature>
<evidence type="ECO:0000313" key="2">
    <source>
        <dbReference type="EMBL" id="PWA55699.1"/>
    </source>
</evidence>
<sequence>MSAFRIPLSATHSQSGTSLKAGDHRQRNATYNMGTLMSGPEGFSPIVVRDLQKQTTKAMERYLQGSLPQTSRPNNVWNETWRSMCDEIEYNQRELFSYPDLELRDSHLKNLCLQSIDSILRTNGSILDSLSGMPLPDMEFIRNHTNISIHEELCYNKEEGYYPCCNAFLLNLNGEGINFVGLIVVGALSEYMVNGNVTKENRKSSAKSFQLSAVKCKQSTFLMKDCPPLKKLLVQECMKHKKILLWKLLSQFVRQTGGSGLIDVHHYFMATKHSTTMSFLPPSGSTNERLLINCKTPKVIADNSSKFGNDENGPFNMEETPNSAKGVQGSIGDSGNGGKGKRTVIDLVGRVRSRGSRSKKRK</sequence>
<dbReference type="AlphaFoldDB" id="A0A2U1M365"/>
<keyword evidence="3" id="KW-1185">Reference proteome</keyword>
<accession>A0A2U1M365</accession>